<dbReference type="KEGG" id="mpro:BJP34_28185"/>
<accession>A0A1D8U3U4</accession>
<dbReference type="GO" id="GO:0003677">
    <property type="term" value="F:DNA binding"/>
    <property type="evidence" value="ECO:0007669"/>
    <property type="project" value="InterPro"/>
</dbReference>
<dbReference type="Proteomes" id="UP000177870">
    <property type="component" value="Chromosome"/>
</dbReference>
<gene>
    <name evidence="1" type="ORF">BJP34_28185</name>
</gene>
<evidence type="ECO:0000313" key="2">
    <source>
        <dbReference type="Proteomes" id="UP000177870"/>
    </source>
</evidence>
<sequence length="99" mass="10896">MNNNPYIGSSLDELLEEDNILAEVEAVALKRVLAWQIEQAMLEKGLTKTEMTKVMKTTPAALDCLLDPNNTSVTLNTIERAANALGKRLQLQLIDGDVI</sequence>
<protein>
    <submittedName>
        <fullName evidence="1">Fis family transcriptional regulator</fullName>
    </submittedName>
</protein>
<reference evidence="2" key="1">
    <citation type="submission" date="2016-10" db="EMBL/GenBank/DDBJ databases">
        <title>Comparative genomics uncovers the prolific and rare metabolic potential of the cyanobacterial genus Moorea.</title>
        <authorList>
            <person name="Leao T."/>
            <person name="Castelao G."/>
            <person name="Korobeynikov A."/>
            <person name="Monroe E.A."/>
            <person name="Podell S."/>
            <person name="Glukhov E."/>
            <person name="Allen E."/>
            <person name="Gerwick W.H."/>
            <person name="Gerwick L."/>
        </authorList>
    </citation>
    <scope>NUCLEOTIDE SEQUENCE [LARGE SCALE GENOMIC DNA]</scope>
    <source>
        <strain evidence="2">PAL-8-15-08-1</strain>
    </source>
</reference>
<name>A0A1D8U3U4_9CYAN</name>
<dbReference type="Gene3D" id="1.10.260.40">
    <property type="entry name" value="lambda repressor-like DNA-binding domains"/>
    <property type="match status" value="1"/>
</dbReference>
<dbReference type="SUPFAM" id="SSF47413">
    <property type="entry name" value="lambda repressor-like DNA-binding domains"/>
    <property type="match status" value="1"/>
</dbReference>
<dbReference type="EMBL" id="CP017599">
    <property type="protein sequence ID" value="AOX04571.1"/>
    <property type="molecule type" value="Genomic_DNA"/>
</dbReference>
<organism evidence="1 2">
    <name type="scientific">Moorena producens PAL-8-15-08-1</name>
    <dbReference type="NCBI Taxonomy" id="1458985"/>
    <lineage>
        <taxon>Bacteria</taxon>
        <taxon>Bacillati</taxon>
        <taxon>Cyanobacteriota</taxon>
        <taxon>Cyanophyceae</taxon>
        <taxon>Coleofasciculales</taxon>
        <taxon>Coleofasciculaceae</taxon>
        <taxon>Moorena</taxon>
    </lineage>
</organism>
<evidence type="ECO:0000313" key="1">
    <source>
        <dbReference type="EMBL" id="AOX04571.1"/>
    </source>
</evidence>
<dbReference type="InterPro" id="IPR010982">
    <property type="entry name" value="Lambda_DNA-bd_dom_sf"/>
</dbReference>
<dbReference type="AlphaFoldDB" id="A0A1D8U3U4"/>
<proteinExistence type="predicted"/>
<dbReference type="STRING" id="1458985.BJP34_28185"/>
<dbReference type="OrthoDB" id="9809434at2"/>